<proteinExistence type="inferred from homology"/>
<feature type="region of interest" description="Disordered" evidence="3">
    <location>
        <begin position="459"/>
        <end position="478"/>
    </location>
</feature>
<protein>
    <submittedName>
        <fullName evidence="4">Outer membrane efflux protein</fullName>
    </submittedName>
</protein>
<evidence type="ECO:0000313" key="5">
    <source>
        <dbReference type="Proteomes" id="UP000318717"/>
    </source>
</evidence>
<sequence length="478" mass="52969">MQRSSILIASLSTILAGCASKSMPTEPMPVLTESLPQQFTAKTTQNSHSEANRSEMATEWWASFNDPQLESLISQALSNNFSFQAAINRLQQSAAKATQAGANSSLTLDATFDADRTMQSSDSTSTFQFGVMASYEIDLWSRLSATKQAAEFDYLASQQELDVIAITLSSEIALNWYQAVTLNGLIELYSQQLTVLDKQLEMLTLHHQYGQNNIEDIWQQQQLQRAQQAKLLTAQSELKVIEQQIKVLTGDLSFTLKDLPPLSRLPLMPNIGVPAQLLNQRPDLKQAWFAVQSQQQNVVVAEADRYPQIQITASLLSNSNNISNLMSDWVSQLAGSILVPIIDGGARTAVIEEQQAVLNESLNNYTQKVIQVVSEVETALTQEQSEHVQLNNIEQRLALASKTAQIKQLRYQNGSVDFLQVLIAQQSQLDLQQSQVESQGNLFALRIALHRSIAGNLNTFEPNPADNQTTQSVAQDMD</sequence>
<organism evidence="4 5">
    <name type="scientific">Vibrio inusitatus NBRC 102082</name>
    <dbReference type="NCBI Taxonomy" id="1219070"/>
    <lineage>
        <taxon>Bacteria</taxon>
        <taxon>Pseudomonadati</taxon>
        <taxon>Pseudomonadota</taxon>
        <taxon>Gammaproteobacteria</taxon>
        <taxon>Vibrionales</taxon>
        <taxon>Vibrionaceae</taxon>
        <taxon>Vibrio</taxon>
    </lineage>
</organism>
<dbReference type="Gene3D" id="2.20.200.10">
    <property type="entry name" value="Outer membrane efflux proteins (OEP)"/>
    <property type="match status" value="1"/>
</dbReference>
<dbReference type="SUPFAM" id="SSF56954">
    <property type="entry name" value="Outer membrane efflux proteins (OEP)"/>
    <property type="match status" value="1"/>
</dbReference>
<gene>
    <name evidence="4" type="ORF">VIN01S_04870</name>
</gene>
<dbReference type="PANTHER" id="PTHR30203">
    <property type="entry name" value="OUTER MEMBRANE CATION EFFLUX PROTEIN"/>
    <property type="match status" value="1"/>
</dbReference>
<dbReference type="GO" id="GO:0015562">
    <property type="term" value="F:efflux transmembrane transporter activity"/>
    <property type="evidence" value="ECO:0007669"/>
    <property type="project" value="InterPro"/>
</dbReference>
<evidence type="ECO:0000313" key="4">
    <source>
        <dbReference type="EMBL" id="GEA49683.1"/>
    </source>
</evidence>
<dbReference type="GO" id="GO:0009279">
    <property type="term" value="C:cell outer membrane"/>
    <property type="evidence" value="ECO:0007669"/>
    <property type="project" value="UniProtKB-SubCell"/>
</dbReference>
<dbReference type="InterPro" id="IPR003423">
    <property type="entry name" value="OMP_efflux"/>
</dbReference>
<dbReference type="AlphaFoldDB" id="A0A4Y3HRA6"/>
<keyword evidence="2" id="KW-0472">Membrane</keyword>
<dbReference type="PROSITE" id="PS51257">
    <property type="entry name" value="PROKAR_LIPOPROTEIN"/>
    <property type="match status" value="1"/>
</dbReference>
<comment type="similarity">
    <text evidence="1 2">Belongs to the outer membrane factor (OMF) (TC 1.B.17) family.</text>
</comment>
<dbReference type="PANTHER" id="PTHR30203:SF33">
    <property type="entry name" value="BLR4455 PROTEIN"/>
    <property type="match status" value="1"/>
</dbReference>
<keyword evidence="2" id="KW-0564">Palmitate</keyword>
<comment type="caution">
    <text evidence="4">The sequence shown here is derived from an EMBL/GenBank/DDBJ whole genome shotgun (WGS) entry which is preliminary data.</text>
</comment>
<reference evidence="4 5" key="1">
    <citation type="submission" date="2019-06" db="EMBL/GenBank/DDBJ databases">
        <title>Whole genome shotgun sequence of Vibrio inusitatus NBRC 102082.</title>
        <authorList>
            <person name="Hosoyama A."/>
            <person name="Uohara A."/>
            <person name="Ohji S."/>
            <person name="Ichikawa N."/>
        </authorList>
    </citation>
    <scope>NUCLEOTIDE SEQUENCE [LARGE SCALE GENOMIC DNA]</scope>
    <source>
        <strain evidence="4 5">NBRC 102082</strain>
    </source>
</reference>
<keyword evidence="5" id="KW-1185">Reference proteome</keyword>
<evidence type="ECO:0000256" key="3">
    <source>
        <dbReference type="SAM" id="MobiDB-lite"/>
    </source>
</evidence>
<dbReference type="Pfam" id="PF02321">
    <property type="entry name" value="OEP"/>
    <property type="match status" value="2"/>
</dbReference>
<dbReference type="Proteomes" id="UP000318717">
    <property type="component" value="Unassembled WGS sequence"/>
</dbReference>
<dbReference type="InterPro" id="IPR010131">
    <property type="entry name" value="MdtP/NodT-like"/>
</dbReference>
<dbReference type="EMBL" id="BJLF01000002">
    <property type="protein sequence ID" value="GEA49683.1"/>
    <property type="molecule type" value="Genomic_DNA"/>
</dbReference>
<comment type="subcellular location">
    <subcellularLocation>
        <location evidence="2">Cell outer membrane</location>
        <topology evidence="2">Lipid-anchor</topology>
    </subcellularLocation>
</comment>
<accession>A0A4Y3HRA6</accession>
<evidence type="ECO:0000256" key="2">
    <source>
        <dbReference type="RuleBase" id="RU362097"/>
    </source>
</evidence>
<name>A0A4Y3HRA6_9VIBR</name>
<keyword evidence="2" id="KW-1134">Transmembrane beta strand</keyword>
<dbReference type="NCBIfam" id="TIGR01845">
    <property type="entry name" value="outer_NodT"/>
    <property type="match status" value="1"/>
</dbReference>
<keyword evidence="2" id="KW-0812">Transmembrane</keyword>
<keyword evidence="2" id="KW-0449">Lipoprotein</keyword>
<dbReference type="Gene3D" id="1.20.1600.10">
    <property type="entry name" value="Outer membrane efflux proteins (OEP)"/>
    <property type="match status" value="1"/>
</dbReference>
<evidence type="ECO:0000256" key="1">
    <source>
        <dbReference type="ARBA" id="ARBA00007613"/>
    </source>
</evidence>